<dbReference type="Pfam" id="PF13458">
    <property type="entry name" value="Peripla_BP_6"/>
    <property type="match status" value="1"/>
</dbReference>
<dbReference type="PANTHER" id="PTHR30483">
    <property type="entry name" value="LEUCINE-SPECIFIC-BINDING PROTEIN"/>
    <property type="match status" value="1"/>
</dbReference>
<dbReference type="AlphaFoldDB" id="A0A841BRG9"/>
<dbReference type="InterPro" id="IPR028081">
    <property type="entry name" value="Leu-bd"/>
</dbReference>
<organism evidence="6 7">
    <name type="scientific">Allocatelliglobosispora scoriae</name>
    <dbReference type="NCBI Taxonomy" id="643052"/>
    <lineage>
        <taxon>Bacteria</taxon>
        <taxon>Bacillati</taxon>
        <taxon>Actinomycetota</taxon>
        <taxon>Actinomycetes</taxon>
        <taxon>Micromonosporales</taxon>
        <taxon>Micromonosporaceae</taxon>
        <taxon>Allocatelliglobosispora</taxon>
    </lineage>
</organism>
<comment type="caution">
    <text evidence="6">The sequence shown here is derived from an EMBL/GenBank/DDBJ whole genome shotgun (WGS) entry which is preliminary data.</text>
</comment>
<sequence length="449" mass="46841">MRHLPGFRLVLCAALLATVAGCGPDSDQNSSPTAPVRLYGSDGNMLNGVGALVKNQPRLLDGMKGTAPLIRLTEDFRRRLNNIDPNLHDLAYAGESYDAVVIAALATQLARTTDPEVVKNYIVGVTNFGQPCTAVAECLNLAREGKDLQYVGVTVKTGLSEIGEPSTTTYGTMHFDTNNKINDVLTEYVGAGAPGTASAQPGPAPAKPSTKPTGAPLIIGDLTSHSGGNSESNPPIYAGARLAIKEINDAEGVLEKPVQWLNGDDKTDIEKAKAQLKAHISAGAQIVLGPTTSRVTAGVMEQITSSKVIAISPSATSAQLSTVVDDGRFFRTAPSDVLQGKALADVILRDGTKRISIIAMKGAYGEGLQINVRDELIKAGVPSSAIQTLNYDAPSDDAVAINVSEQVKSIKGFAPDGVLVIGLDESAQVLTQLATAGVDPRKTPAPKAD</sequence>
<feature type="domain" description="Leucine-binding protein" evidence="5">
    <location>
        <begin position="219"/>
        <end position="443"/>
    </location>
</feature>
<evidence type="ECO:0000313" key="6">
    <source>
        <dbReference type="EMBL" id="MBB5870834.1"/>
    </source>
</evidence>
<accession>A0A841BRG9</accession>
<evidence type="ECO:0000256" key="1">
    <source>
        <dbReference type="ARBA" id="ARBA00010062"/>
    </source>
</evidence>
<keyword evidence="7" id="KW-1185">Reference proteome</keyword>
<feature type="region of interest" description="Disordered" evidence="3">
    <location>
        <begin position="192"/>
        <end position="234"/>
    </location>
</feature>
<dbReference type="RefSeq" id="WP_184838488.1">
    <property type="nucleotide sequence ID" value="NZ_JACHMN010000002.1"/>
</dbReference>
<feature type="compositionally biased region" description="Polar residues" evidence="3">
    <location>
        <begin position="223"/>
        <end position="233"/>
    </location>
</feature>
<keyword evidence="2 4" id="KW-0732">Signal</keyword>
<dbReference type="EMBL" id="JACHMN010000002">
    <property type="protein sequence ID" value="MBB5870834.1"/>
    <property type="molecule type" value="Genomic_DNA"/>
</dbReference>
<evidence type="ECO:0000256" key="2">
    <source>
        <dbReference type="ARBA" id="ARBA00022729"/>
    </source>
</evidence>
<name>A0A841BRG9_9ACTN</name>
<protein>
    <submittedName>
        <fullName evidence="6">ABC-type branched-subunit amino acid transport system substrate-binding protein</fullName>
    </submittedName>
</protein>
<evidence type="ECO:0000259" key="5">
    <source>
        <dbReference type="Pfam" id="PF13458"/>
    </source>
</evidence>
<gene>
    <name evidence="6" type="ORF">F4553_004213</name>
</gene>
<dbReference type="Proteomes" id="UP000587527">
    <property type="component" value="Unassembled WGS sequence"/>
</dbReference>
<feature type="signal peptide" evidence="4">
    <location>
        <begin position="1"/>
        <end position="22"/>
    </location>
</feature>
<dbReference type="InterPro" id="IPR028082">
    <property type="entry name" value="Peripla_BP_I"/>
</dbReference>
<dbReference type="PROSITE" id="PS51257">
    <property type="entry name" value="PROKAR_LIPOPROTEIN"/>
    <property type="match status" value="1"/>
</dbReference>
<dbReference type="InterPro" id="IPR051010">
    <property type="entry name" value="BCAA_transport"/>
</dbReference>
<dbReference type="PANTHER" id="PTHR30483:SF6">
    <property type="entry name" value="PERIPLASMIC BINDING PROTEIN OF ABC TRANSPORTER FOR NATURAL AMINO ACIDS"/>
    <property type="match status" value="1"/>
</dbReference>
<evidence type="ECO:0000256" key="4">
    <source>
        <dbReference type="SAM" id="SignalP"/>
    </source>
</evidence>
<dbReference type="Gene3D" id="3.40.50.2300">
    <property type="match status" value="2"/>
</dbReference>
<evidence type="ECO:0000256" key="3">
    <source>
        <dbReference type="SAM" id="MobiDB-lite"/>
    </source>
</evidence>
<reference evidence="6 7" key="1">
    <citation type="submission" date="2020-08" db="EMBL/GenBank/DDBJ databases">
        <title>Sequencing the genomes of 1000 actinobacteria strains.</title>
        <authorList>
            <person name="Klenk H.-P."/>
        </authorList>
    </citation>
    <scope>NUCLEOTIDE SEQUENCE [LARGE SCALE GENOMIC DNA]</scope>
    <source>
        <strain evidence="6 7">DSM 45362</strain>
    </source>
</reference>
<evidence type="ECO:0000313" key="7">
    <source>
        <dbReference type="Proteomes" id="UP000587527"/>
    </source>
</evidence>
<comment type="similarity">
    <text evidence="1">Belongs to the leucine-binding protein family.</text>
</comment>
<feature type="chain" id="PRO_5039593488" evidence="4">
    <location>
        <begin position="23"/>
        <end position="449"/>
    </location>
</feature>
<dbReference type="SUPFAM" id="SSF53822">
    <property type="entry name" value="Periplasmic binding protein-like I"/>
    <property type="match status" value="1"/>
</dbReference>
<proteinExistence type="inferred from homology"/>